<proteinExistence type="predicted"/>
<gene>
    <name evidence="1" type="ORF">E5331_05550</name>
</gene>
<sequence>MNKWIKIIIAVTVIAMVAFIAWTLRPSAPTPEYKTNEARIKSITRMVELCTSDIHDEMAIKAHINGKWIVARQTVEGRIRFDLDSLRIEQRGDTTLVYLPRERVDILENAEPGAYEVLDAWDARNSVFSRTMTAAEENAIKSKWQEESRKRVYKRGYVRQARKNAIATLTPLLNAMKGTDDKNAPVIIIDPTPDPRP</sequence>
<comment type="caution">
    <text evidence="1">The sequence shown here is derived from an EMBL/GenBank/DDBJ whole genome shotgun (WGS) entry which is preliminary data.</text>
</comment>
<name>A0AC61RHJ9_9BACT</name>
<reference evidence="1" key="1">
    <citation type="submission" date="2019-04" db="EMBL/GenBank/DDBJ databases">
        <title>Microbes associate with the intestines of laboratory mice.</title>
        <authorList>
            <person name="Navarre W."/>
            <person name="Wong E."/>
            <person name="Huang K."/>
            <person name="Tropini C."/>
            <person name="Ng K."/>
            <person name="Yu B."/>
        </authorList>
    </citation>
    <scope>NUCLEOTIDE SEQUENCE</scope>
    <source>
        <strain evidence="1">NM04_E33</strain>
    </source>
</reference>
<dbReference type="EMBL" id="SRYB01000006">
    <property type="protein sequence ID" value="TGY79479.1"/>
    <property type="molecule type" value="Genomic_DNA"/>
</dbReference>
<evidence type="ECO:0000313" key="1">
    <source>
        <dbReference type="EMBL" id="TGY79479.1"/>
    </source>
</evidence>
<protein>
    <submittedName>
        <fullName evidence="1">DUF4230 domain-containing protein</fullName>
    </submittedName>
</protein>
<accession>A0AC61RHJ9</accession>
<keyword evidence="2" id="KW-1185">Reference proteome</keyword>
<organism evidence="1 2">
    <name type="scientific">Lepagella muris</name>
    <dbReference type="NCBI Taxonomy" id="3032870"/>
    <lineage>
        <taxon>Bacteria</taxon>
        <taxon>Pseudomonadati</taxon>
        <taxon>Bacteroidota</taxon>
        <taxon>Bacteroidia</taxon>
        <taxon>Bacteroidales</taxon>
        <taxon>Muribaculaceae</taxon>
        <taxon>Lepagella</taxon>
    </lineage>
</organism>
<evidence type="ECO:0000313" key="2">
    <source>
        <dbReference type="Proteomes" id="UP000306319"/>
    </source>
</evidence>
<dbReference type="Proteomes" id="UP000306319">
    <property type="component" value="Unassembled WGS sequence"/>
</dbReference>